<protein>
    <submittedName>
        <fullName evidence="3">Tail assembly protein</fullName>
    </submittedName>
</protein>
<feature type="transmembrane region" description="Helical" evidence="2">
    <location>
        <begin position="94"/>
        <end position="117"/>
    </location>
</feature>
<feature type="region of interest" description="Disordered" evidence="1">
    <location>
        <begin position="216"/>
        <end position="240"/>
    </location>
</feature>
<dbReference type="EMBL" id="RCHI01000011">
    <property type="protein sequence ID" value="RLL64297.1"/>
    <property type="molecule type" value="Genomic_DNA"/>
</dbReference>
<evidence type="ECO:0000313" key="4">
    <source>
        <dbReference type="Proteomes" id="UP000279673"/>
    </source>
</evidence>
<organism evidence="3 4">
    <name type="scientific">Paenirhodobacter hankyongi</name>
    <dbReference type="NCBI Taxonomy" id="2294033"/>
    <lineage>
        <taxon>Bacteria</taxon>
        <taxon>Pseudomonadati</taxon>
        <taxon>Pseudomonadota</taxon>
        <taxon>Alphaproteobacteria</taxon>
        <taxon>Rhodobacterales</taxon>
        <taxon>Rhodobacter group</taxon>
        <taxon>Paenirhodobacter</taxon>
    </lineage>
</organism>
<evidence type="ECO:0000313" key="3">
    <source>
        <dbReference type="EMBL" id="RLL64297.1"/>
    </source>
</evidence>
<keyword evidence="2" id="KW-1133">Transmembrane helix</keyword>
<dbReference type="AlphaFoldDB" id="A0A421BN12"/>
<feature type="transmembrane region" description="Helical" evidence="2">
    <location>
        <begin position="123"/>
        <end position="144"/>
    </location>
</feature>
<keyword evidence="2" id="KW-0812">Transmembrane</keyword>
<gene>
    <name evidence="3" type="ORF">DYS74_12205</name>
</gene>
<proteinExistence type="predicted"/>
<comment type="caution">
    <text evidence="3">The sequence shown here is derived from an EMBL/GenBank/DDBJ whole genome shotgun (WGS) entry which is preliminary data.</text>
</comment>
<evidence type="ECO:0000256" key="1">
    <source>
        <dbReference type="SAM" id="MobiDB-lite"/>
    </source>
</evidence>
<name>A0A421BN12_9RHOB</name>
<reference evidence="3 4" key="1">
    <citation type="submission" date="2018-10" db="EMBL/GenBank/DDBJ databases">
        <title>Rhodobacter sp . BO-81.</title>
        <authorList>
            <person name="Im W.T."/>
        </authorList>
    </citation>
    <scope>NUCLEOTIDE SEQUENCE [LARGE SCALE GENOMIC DNA]</scope>
    <source>
        <strain evidence="3 4">BO-81</strain>
    </source>
</reference>
<dbReference type="RefSeq" id="WP_121533973.1">
    <property type="nucleotide sequence ID" value="NZ_RCHI01000011.1"/>
</dbReference>
<keyword evidence="2" id="KW-0472">Membrane</keyword>
<accession>A0A421BN12</accession>
<keyword evidence="4" id="KW-1185">Reference proteome</keyword>
<evidence type="ECO:0000256" key="2">
    <source>
        <dbReference type="SAM" id="Phobius"/>
    </source>
</evidence>
<dbReference type="Proteomes" id="UP000279673">
    <property type="component" value="Unassembled WGS sequence"/>
</dbReference>
<sequence>MRTIHLHGNIGKTFGRSHQFAVDTVPEAIQALRANFAGFANHIREGFYRVVVGKTEKNGLELGEEDLPGFKLGKQDLHIVPVLKGSKRGGIGKVIAGIALIGLSAFGGAALAAPLFAGGTMSTASVIGSLGTGLLLTGVASLIAPQQETEKEDPNYSSSGPVTTTREGGIVPIAYGEVVCGGTMINGILTTKVGPKGKQKTTLDVKTLFAPFTNKATDEQKTTETSGNNGLPPIFFQSDH</sequence>